<dbReference type="Pfam" id="PF13599">
    <property type="entry name" value="Pentapeptide_4"/>
    <property type="match status" value="2"/>
</dbReference>
<evidence type="ECO:0000313" key="1">
    <source>
        <dbReference type="EMBL" id="MPL85278.1"/>
    </source>
</evidence>
<name>A0A644V1S9_9ZZZZ</name>
<dbReference type="AlphaFoldDB" id="A0A644V1S9"/>
<sequence length="197" mass="22429">MAKMTDLFNETRYADEVYDKLLFTDSRLSGKEFQDCTFLACDFSNSSLLDCNFIDCRFEACNLSNIKLGNTALKGVCFENSKLLGTDFTDCSDFLFAVRFGQCVLDYAFFIRKNLKKTVFDQCSVREANFSESNLAEVSFLQCDLHQTVFERTDLRGADFRTAFNYSINPTVNNLRKARFSYPSVLGLLDSFGVKVS</sequence>
<dbReference type="InterPro" id="IPR001646">
    <property type="entry name" value="5peptide_repeat"/>
</dbReference>
<dbReference type="PANTHER" id="PTHR42999:SF1">
    <property type="entry name" value="PENTAPEPTIDE REPEAT-CONTAINING PROTEIN"/>
    <property type="match status" value="1"/>
</dbReference>
<evidence type="ECO:0008006" key="2">
    <source>
        <dbReference type="Google" id="ProtNLM"/>
    </source>
</evidence>
<accession>A0A644V1S9</accession>
<dbReference type="EMBL" id="VSSQ01000203">
    <property type="protein sequence ID" value="MPL85278.1"/>
    <property type="molecule type" value="Genomic_DNA"/>
</dbReference>
<protein>
    <recommendedName>
        <fullName evidence="2">Pentapeptide repeat protein MfpA</fullName>
    </recommendedName>
</protein>
<dbReference type="SUPFAM" id="SSF141571">
    <property type="entry name" value="Pentapeptide repeat-like"/>
    <property type="match status" value="1"/>
</dbReference>
<comment type="caution">
    <text evidence="1">The sequence shown here is derived from an EMBL/GenBank/DDBJ whole genome shotgun (WGS) entry which is preliminary data.</text>
</comment>
<gene>
    <name evidence="1" type="ORF">SDC9_31246</name>
</gene>
<dbReference type="PANTHER" id="PTHR42999">
    <property type="entry name" value="ANTIBIOTIC RESISTANCE PROTEIN MCBG"/>
    <property type="match status" value="1"/>
</dbReference>
<dbReference type="InterPro" id="IPR052949">
    <property type="entry name" value="PA_immunity-related"/>
</dbReference>
<organism evidence="1">
    <name type="scientific">bioreactor metagenome</name>
    <dbReference type="NCBI Taxonomy" id="1076179"/>
    <lineage>
        <taxon>unclassified sequences</taxon>
        <taxon>metagenomes</taxon>
        <taxon>ecological metagenomes</taxon>
    </lineage>
</organism>
<dbReference type="Gene3D" id="2.160.20.80">
    <property type="entry name" value="E3 ubiquitin-protein ligase SopA"/>
    <property type="match status" value="1"/>
</dbReference>
<reference evidence="1" key="1">
    <citation type="submission" date="2019-08" db="EMBL/GenBank/DDBJ databases">
        <authorList>
            <person name="Kucharzyk K."/>
            <person name="Murdoch R.W."/>
            <person name="Higgins S."/>
            <person name="Loffler F."/>
        </authorList>
    </citation>
    <scope>NUCLEOTIDE SEQUENCE</scope>
</reference>
<proteinExistence type="predicted"/>